<evidence type="ECO:0000313" key="2">
    <source>
        <dbReference type="Proteomes" id="UP001162541"/>
    </source>
</evidence>
<accession>A0AAF6AL75</accession>
<dbReference type="Proteomes" id="UP001162541">
    <property type="component" value="Chromosome 1"/>
</dbReference>
<protein>
    <submittedName>
        <fullName evidence="1">Uncharacterized protein</fullName>
    </submittedName>
</protein>
<dbReference type="AlphaFoldDB" id="A0AAF6AL75"/>
<evidence type="ECO:0000313" key="1">
    <source>
        <dbReference type="EMBL" id="BBM97195.1"/>
    </source>
</evidence>
<proteinExistence type="predicted"/>
<sequence length="108" mass="12720">MCFNLSLWTERVNSVPSRRSLTSRLFCSLFNSEASHALHQHFHHDEKTDAALTSSSVFDDSLSRHNSLHRAQVRALRNGSDEFLVRMRGDETVFFFREWTEQYWKPTD</sequence>
<dbReference type="EMBL" id="AP019866">
    <property type="protein sequence ID" value="BBM97195.1"/>
    <property type="molecule type" value="Genomic_DNA"/>
</dbReference>
<name>A0AAF6AL75_MARPO</name>
<reference evidence="2" key="1">
    <citation type="journal article" date="2020" name="Curr. Biol.">
        <title>Chromatin organization in early land plants reveals an ancestral association between H3K27me3, transposons, and constitutive heterochromatin.</title>
        <authorList>
            <person name="Montgomery S.A."/>
            <person name="Tanizawa Y."/>
            <person name="Galik B."/>
            <person name="Wang N."/>
            <person name="Ito T."/>
            <person name="Mochizuki T."/>
            <person name="Akimcheva S."/>
            <person name="Bowman J.L."/>
            <person name="Cognat V."/>
            <person name="Marechal-Drouard L."/>
            <person name="Ekker H."/>
            <person name="Hong S.F."/>
            <person name="Kohchi T."/>
            <person name="Lin S.S."/>
            <person name="Liu L.D."/>
            <person name="Nakamura Y."/>
            <person name="Valeeva L.R."/>
            <person name="Shakirov E.V."/>
            <person name="Shippen D.E."/>
            <person name="Wei W.L."/>
            <person name="Yagura M."/>
            <person name="Yamaoka S."/>
            <person name="Yamato K.T."/>
            <person name="Liu C."/>
            <person name="Berger F."/>
        </authorList>
    </citation>
    <scope>NUCLEOTIDE SEQUENCE [LARGE SCALE GENOMIC DNA]</scope>
    <source>
        <strain evidence="2">Tak-1</strain>
    </source>
</reference>
<gene>
    <name evidence="1" type="ORF">Mp_1g03750</name>
</gene>
<organism evidence="1 2">
    <name type="scientific">Marchantia polymorpha subsp. ruderalis</name>
    <dbReference type="NCBI Taxonomy" id="1480154"/>
    <lineage>
        <taxon>Eukaryota</taxon>
        <taxon>Viridiplantae</taxon>
        <taxon>Streptophyta</taxon>
        <taxon>Embryophyta</taxon>
        <taxon>Marchantiophyta</taxon>
        <taxon>Marchantiopsida</taxon>
        <taxon>Marchantiidae</taxon>
        <taxon>Marchantiales</taxon>
        <taxon>Marchantiaceae</taxon>
        <taxon>Marchantia</taxon>
    </lineage>
</organism>